<feature type="domain" description="AB hydrolase-1" evidence="2">
    <location>
        <begin position="61"/>
        <end position="301"/>
    </location>
</feature>
<dbReference type="AlphaFoldDB" id="A0A9W7C944"/>
<gene>
    <name evidence="3" type="ORF">TrLO_g4922</name>
</gene>
<dbReference type="Pfam" id="PF12697">
    <property type="entry name" value="Abhydrolase_6"/>
    <property type="match status" value="1"/>
</dbReference>
<dbReference type="PANTHER" id="PTHR47533">
    <property type="entry name" value="PROTEIN CBG21859"/>
    <property type="match status" value="1"/>
</dbReference>
<reference evidence="4" key="1">
    <citation type="journal article" date="2023" name="Commun. Biol.">
        <title>Genome analysis of Parmales, the sister group of diatoms, reveals the evolutionary specialization of diatoms from phago-mixotrophs to photoautotrophs.</title>
        <authorList>
            <person name="Ban H."/>
            <person name="Sato S."/>
            <person name="Yoshikawa S."/>
            <person name="Yamada K."/>
            <person name="Nakamura Y."/>
            <person name="Ichinomiya M."/>
            <person name="Sato N."/>
            <person name="Blanc-Mathieu R."/>
            <person name="Endo H."/>
            <person name="Kuwata A."/>
            <person name="Ogata H."/>
        </authorList>
    </citation>
    <scope>NUCLEOTIDE SEQUENCE [LARGE SCALE GENOMIC DNA]</scope>
    <source>
        <strain evidence="4">NIES 3700</strain>
    </source>
</reference>
<keyword evidence="4" id="KW-1185">Reference proteome</keyword>
<dbReference type="Proteomes" id="UP001165122">
    <property type="component" value="Unassembled WGS sequence"/>
</dbReference>
<evidence type="ECO:0000313" key="3">
    <source>
        <dbReference type="EMBL" id="GMI01455.1"/>
    </source>
</evidence>
<proteinExistence type="predicted"/>
<dbReference type="PANTHER" id="PTHR47533:SF4">
    <property type="entry name" value="AB HYDROLASE-1 DOMAIN-CONTAINING PROTEIN"/>
    <property type="match status" value="1"/>
</dbReference>
<dbReference type="OrthoDB" id="195886at2759"/>
<evidence type="ECO:0000256" key="1">
    <source>
        <dbReference type="SAM" id="MobiDB-lite"/>
    </source>
</evidence>
<evidence type="ECO:0000259" key="2">
    <source>
        <dbReference type="Pfam" id="PF12697"/>
    </source>
</evidence>
<feature type="region of interest" description="Disordered" evidence="1">
    <location>
        <begin position="1"/>
        <end position="38"/>
    </location>
</feature>
<dbReference type="EMBL" id="BRXW01000034">
    <property type="protein sequence ID" value="GMI01455.1"/>
    <property type="molecule type" value="Genomic_DNA"/>
</dbReference>
<accession>A0A9W7C944</accession>
<organism evidence="3 4">
    <name type="scientific">Triparma laevis f. longispina</name>
    <dbReference type="NCBI Taxonomy" id="1714387"/>
    <lineage>
        <taxon>Eukaryota</taxon>
        <taxon>Sar</taxon>
        <taxon>Stramenopiles</taxon>
        <taxon>Ochrophyta</taxon>
        <taxon>Bolidophyceae</taxon>
        <taxon>Parmales</taxon>
        <taxon>Triparmaceae</taxon>
        <taxon>Triparma</taxon>
    </lineage>
</organism>
<comment type="caution">
    <text evidence="3">The sequence shown here is derived from an EMBL/GenBank/DDBJ whole genome shotgun (WGS) entry which is preliminary data.</text>
</comment>
<sequence>MMRLRSMSPRLTSPLRNISSSSAYRARNPPVDPPLQTQAPGFAYTVESESPSEPSSKLPKVVLLHGGPGSHADFRYISGEFAALRGLDKDPLPTLIRVDLRGYGSSQPPLQTPSAANLASSLLDGLQASEEGDGHTSSYIFVGHSLGAHVALEAARQQPEVVAGLGFIAPVCFSHHYGLRPYFVNRFAGKNTEHFLLGPPIRKAIDFFYTQFGFPASIPLEEKVYTHRRVAELDFDGARVIAEHFDKPWFLAYPNDDHLIEPFIYEELAGVMGGGQEGQGHVVVFDKGGHNIQKSQSHAIVQNLLEFYEKHWRENE</sequence>
<protein>
    <recommendedName>
        <fullName evidence="2">AB hydrolase-1 domain-containing protein</fullName>
    </recommendedName>
</protein>
<dbReference type="SUPFAM" id="SSF53474">
    <property type="entry name" value="alpha/beta-Hydrolases"/>
    <property type="match status" value="1"/>
</dbReference>
<name>A0A9W7C944_9STRA</name>
<feature type="compositionally biased region" description="Polar residues" evidence="1">
    <location>
        <begin position="9"/>
        <end position="23"/>
    </location>
</feature>
<dbReference type="InterPro" id="IPR029058">
    <property type="entry name" value="AB_hydrolase_fold"/>
</dbReference>
<evidence type="ECO:0000313" key="4">
    <source>
        <dbReference type="Proteomes" id="UP001165122"/>
    </source>
</evidence>
<dbReference type="InterPro" id="IPR000073">
    <property type="entry name" value="AB_hydrolase_1"/>
</dbReference>
<dbReference type="Gene3D" id="3.40.50.1820">
    <property type="entry name" value="alpha/beta hydrolase"/>
    <property type="match status" value="1"/>
</dbReference>